<sequence length="88" mass="10369">MRMKALYVNHNDETFAELTHGQALDVIFNADNAEMYGDHVNQIVDLGNEIKLELYRNNEFVPFSGYYERVKTLSELYTNISDWFEEVE</sequence>
<reference evidence="1 2" key="1">
    <citation type="submission" date="2014-05" db="EMBL/GenBank/DDBJ databases">
        <authorList>
            <person name="Garcia E."/>
        </authorList>
    </citation>
    <scope>NUCLEOTIDE SEQUENCE [LARGE SCALE GENOMIC DNA]</scope>
</reference>
<dbReference type="GeneID" id="40100417"/>
<dbReference type="Proteomes" id="UP000027387">
    <property type="component" value="Segment"/>
</dbReference>
<dbReference type="EMBL" id="LK392619">
    <property type="protein sequence ID" value="CDS43802.1"/>
    <property type="molecule type" value="Genomic_DNA"/>
</dbReference>
<keyword evidence="2" id="KW-1185">Reference proteome</keyword>
<protein>
    <submittedName>
        <fullName evidence="1">Uncharacterized protein</fullName>
    </submittedName>
</protein>
<accession>A0A068YKK6</accession>
<dbReference type="KEGG" id="vg:40100417"/>
<proteinExistence type="predicted"/>
<dbReference type="OrthoDB" id="33237at10239"/>
<evidence type="ECO:0000313" key="1">
    <source>
        <dbReference type="EMBL" id="CDS43802.1"/>
    </source>
</evidence>
<evidence type="ECO:0000313" key="2">
    <source>
        <dbReference type="Proteomes" id="UP000027387"/>
    </source>
</evidence>
<reference evidence="1 2" key="2">
    <citation type="submission" date="2014-06" db="EMBL/GenBank/DDBJ databases">
        <title>Estudios estructurales y funcionales de la lisozima Cpl-7, del bacteriofago Cp-7 de neumococo.</title>
        <authorList>
            <person name="Diez-Martinez R."/>
        </authorList>
    </citation>
    <scope>NUCLEOTIDE SEQUENCE [LARGE SCALE GENOMIC DNA]</scope>
</reference>
<dbReference type="RefSeq" id="YP_009623583.1">
    <property type="nucleotide sequence ID" value="NC_042114.1"/>
</dbReference>
<name>A0A068YKK6_BPCP7</name>
<organismHost>
    <name type="scientific">Streptococcus pneumoniae</name>
    <dbReference type="NCBI Taxonomy" id="1313"/>
</organismHost>
<organism evidence="1 2">
    <name type="scientific">Streptococcus phage Cp-7</name>
    <name type="common">Bacteriophage Cp-7</name>
    <dbReference type="NCBI Taxonomy" id="10748"/>
    <lineage>
        <taxon>Viruses</taxon>
        <taxon>Duplodnaviria</taxon>
        <taxon>Heunggongvirae</taxon>
        <taxon>Uroviricota</taxon>
        <taxon>Caudoviricetes</taxon>
        <taxon>Madridviridae</taxon>
        <taxon>Cepunavirus</taxon>
        <taxon>Cepunavirus Cp7</taxon>
    </lineage>
</organism>